<dbReference type="InterPro" id="IPR046947">
    <property type="entry name" value="LytR-like"/>
</dbReference>
<gene>
    <name evidence="2" type="ORF">SAMN06265376_107172</name>
</gene>
<keyword evidence="3" id="KW-1185">Reference proteome</keyword>
<evidence type="ECO:0000259" key="1">
    <source>
        <dbReference type="PROSITE" id="PS50930"/>
    </source>
</evidence>
<dbReference type="Pfam" id="PF04397">
    <property type="entry name" value="LytTR"/>
    <property type="match status" value="1"/>
</dbReference>
<name>A0A239C939_9FLAO</name>
<evidence type="ECO:0000313" key="3">
    <source>
        <dbReference type="Proteomes" id="UP000198379"/>
    </source>
</evidence>
<dbReference type="GO" id="GO:0000156">
    <property type="term" value="F:phosphorelay response regulator activity"/>
    <property type="evidence" value="ECO:0007669"/>
    <property type="project" value="InterPro"/>
</dbReference>
<dbReference type="OrthoDB" id="1430683at2"/>
<reference evidence="2 3" key="1">
    <citation type="submission" date="2017-06" db="EMBL/GenBank/DDBJ databases">
        <authorList>
            <person name="Kim H.J."/>
            <person name="Triplett B.A."/>
        </authorList>
    </citation>
    <scope>NUCLEOTIDE SEQUENCE [LARGE SCALE GENOMIC DNA]</scope>
    <source>
        <strain evidence="2 3">DSM 25597</strain>
    </source>
</reference>
<dbReference type="Gene3D" id="2.40.50.1020">
    <property type="entry name" value="LytTr DNA-binding domain"/>
    <property type="match status" value="1"/>
</dbReference>
<dbReference type="GO" id="GO:0003677">
    <property type="term" value="F:DNA binding"/>
    <property type="evidence" value="ECO:0007669"/>
    <property type="project" value="UniProtKB-KW"/>
</dbReference>
<dbReference type="PANTHER" id="PTHR37299">
    <property type="entry name" value="TRANSCRIPTIONAL REGULATOR-RELATED"/>
    <property type="match status" value="1"/>
</dbReference>
<protein>
    <submittedName>
        <fullName evidence="2">LytTr DNA-binding domain-containing protein</fullName>
    </submittedName>
</protein>
<dbReference type="PROSITE" id="PS50930">
    <property type="entry name" value="HTH_LYTTR"/>
    <property type="match status" value="1"/>
</dbReference>
<accession>A0A239C939</accession>
<dbReference type="SMART" id="SM00850">
    <property type="entry name" value="LytTR"/>
    <property type="match status" value="1"/>
</dbReference>
<dbReference type="PANTHER" id="PTHR37299:SF1">
    <property type="entry name" value="STAGE 0 SPORULATION PROTEIN A HOMOLOG"/>
    <property type="match status" value="1"/>
</dbReference>
<dbReference type="AlphaFoldDB" id="A0A239C939"/>
<proteinExistence type="predicted"/>
<feature type="domain" description="HTH LytTR-type" evidence="1">
    <location>
        <begin position="22"/>
        <end position="123"/>
    </location>
</feature>
<dbReference type="RefSeq" id="WP_089373169.1">
    <property type="nucleotide sequence ID" value="NZ_BMEP01000004.1"/>
</dbReference>
<keyword evidence="2" id="KW-0238">DNA-binding</keyword>
<dbReference type="InterPro" id="IPR007492">
    <property type="entry name" value="LytTR_DNA-bd_dom"/>
</dbReference>
<dbReference type="EMBL" id="FZNY01000007">
    <property type="protein sequence ID" value="SNS16178.1"/>
    <property type="molecule type" value="Genomic_DNA"/>
</dbReference>
<organism evidence="2 3">
    <name type="scientific">Dokdonia pacifica</name>
    <dbReference type="NCBI Taxonomy" id="1627892"/>
    <lineage>
        <taxon>Bacteria</taxon>
        <taxon>Pseudomonadati</taxon>
        <taxon>Bacteroidota</taxon>
        <taxon>Flavobacteriia</taxon>
        <taxon>Flavobacteriales</taxon>
        <taxon>Flavobacteriaceae</taxon>
        <taxon>Dokdonia</taxon>
    </lineage>
</organism>
<dbReference type="Proteomes" id="UP000198379">
    <property type="component" value="Unassembled WGS sequence"/>
</dbReference>
<evidence type="ECO:0000313" key="2">
    <source>
        <dbReference type="EMBL" id="SNS16178.1"/>
    </source>
</evidence>
<sequence>MDHKVSDNSKKSIECLYGKIAFPLQKGFRFEDISDIQYIIANGSYSKVYFRNQKQLLVSKNLKFYELKLWDREFMRIHPSTLINFNYIKELDRSEGGSVIMQDGKQLPISRQKRLELEALIRENS</sequence>